<dbReference type="SUPFAM" id="SSF48008">
    <property type="entry name" value="GntR ligand-binding domain-like"/>
    <property type="match status" value="1"/>
</dbReference>
<dbReference type="PRINTS" id="PR00035">
    <property type="entry name" value="HTHGNTR"/>
</dbReference>
<dbReference type="EMBL" id="RXWV01000087">
    <property type="protein sequence ID" value="RTX70835.1"/>
    <property type="molecule type" value="Genomic_DNA"/>
</dbReference>
<dbReference type="PANTHER" id="PTHR43537:SF24">
    <property type="entry name" value="GLUCONATE OPERON TRANSCRIPTIONAL REPRESSOR"/>
    <property type="match status" value="1"/>
</dbReference>
<dbReference type="PANTHER" id="PTHR43537">
    <property type="entry name" value="TRANSCRIPTIONAL REGULATOR, GNTR FAMILY"/>
    <property type="match status" value="1"/>
</dbReference>
<dbReference type="InterPro" id="IPR011711">
    <property type="entry name" value="GntR_C"/>
</dbReference>
<dbReference type="CDD" id="cd07377">
    <property type="entry name" value="WHTH_GntR"/>
    <property type="match status" value="1"/>
</dbReference>
<dbReference type="Gene3D" id="1.10.10.10">
    <property type="entry name" value="Winged helix-like DNA-binding domain superfamily/Winged helix DNA-binding domain"/>
    <property type="match status" value="1"/>
</dbReference>
<dbReference type="Pfam" id="PF07729">
    <property type="entry name" value="FCD"/>
    <property type="match status" value="1"/>
</dbReference>
<dbReference type="InterPro" id="IPR036388">
    <property type="entry name" value="WH-like_DNA-bd_sf"/>
</dbReference>
<evidence type="ECO:0000259" key="4">
    <source>
        <dbReference type="PROSITE" id="PS50949"/>
    </source>
</evidence>
<proteinExistence type="predicted"/>
<dbReference type="InterPro" id="IPR008920">
    <property type="entry name" value="TF_FadR/GntR_C"/>
</dbReference>
<reference evidence="5 6" key="1">
    <citation type="submission" date="2018-10" db="EMBL/GenBank/DDBJ databases">
        <title>A collection Staphylococci species genome sequencing.</title>
        <authorList>
            <person name="Cole K."/>
        </authorList>
    </citation>
    <scope>NUCLEOTIDE SEQUENCE [LARGE SCALE GENOMIC DNA]</scope>
    <source>
        <strain evidence="6">NCTC 12218</strain>
    </source>
</reference>
<dbReference type="Pfam" id="PF00392">
    <property type="entry name" value="GntR"/>
    <property type="match status" value="1"/>
</dbReference>
<comment type="caution">
    <text evidence="5">The sequence shown here is derived from an EMBL/GenBank/DDBJ whole genome shotgun (WGS) entry which is preliminary data.</text>
</comment>
<dbReference type="GO" id="GO:0003677">
    <property type="term" value="F:DNA binding"/>
    <property type="evidence" value="ECO:0007669"/>
    <property type="project" value="UniProtKB-KW"/>
</dbReference>
<dbReference type="InterPro" id="IPR000524">
    <property type="entry name" value="Tscrpt_reg_HTH_GntR"/>
</dbReference>
<keyword evidence="2" id="KW-0238">DNA-binding</keyword>
<evidence type="ECO:0000256" key="3">
    <source>
        <dbReference type="ARBA" id="ARBA00023163"/>
    </source>
</evidence>
<dbReference type="PROSITE" id="PS50949">
    <property type="entry name" value="HTH_GNTR"/>
    <property type="match status" value="1"/>
</dbReference>
<evidence type="ECO:0000313" key="5">
    <source>
        <dbReference type="EMBL" id="RTX70835.1"/>
    </source>
</evidence>
<evidence type="ECO:0000313" key="6">
    <source>
        <dbReference type="Proteomes" id="UP000274792"/>
    </source>
</evidence>
<evidence type="ECO:0000256" key="2">
    <source>
        <dbReference type="ARBA" id="ARBA00023125"/>
    </source>
</evidence>
<dbReference type="SUPFAM" id="SSF46785">
    <property type="entry name" value="Winged helix' DNA-binding domain"/>
    <property type="match status" value="1"/>
</dbReference>
<sequence>MSEEHQIEYDSLKGKLLDIAKQLDEQRLPIRAYHILRIAIKNLILEPGQTILEREIAEALEMSRTPVREALVRLQTEGLLTLIPRRGFHINPIKKHDLKEIYEITETLDGLAVELATTKVTEENIAHLKHLIELQQEQLEQNNLYEWSILDDQFHADLISFANNTRLSSVINIHADQLFRARLFTINDRPVPYQSIVEHKAIIACIEAKDKHAARLAMQSHRKRSWGEIVNSLND</sequence>
<dbReference type="RefSeq" id="WP_126477887.1">
    <property type="nucleotide sequence ID" value="NZ_CP070606.1"/>
</dbReference>
<dbReference type="Gene3D" id="1.20.120.530">
    <property type="entry name" value="GntR ligand-binding domain-like"/>
    <property type="match status" value="1"/>
</dbReference>
<accession>A0AAJ4SF70</accession>
<dbReference type="Proteomes" id="UP000274792">
    <property type="component" value="Unassembled WGS sequence"/>
</dbReference>
<organism evidence="5 6">
    <name type="scientific">Mammaliicoccus sciuri</name>
    <name type="common">Staphylococcus sciuri</name>
    <dbReference type="NCBI Taxonomy" id="1296"/>
    <lineage>
        <taxon>Bacteria</taxon>
        <taxon>Bacillati</taxon>
        <taxon>Bacillota</taxon>
        <taxon>Bacilli</taxon>
        <taxon>Bacillales</taxon>
        <taxon>Staphylococcaceae</taxon>
        <taxon>Mammaliicoccus</taxon>
    </lineage>
</organism>
<protein>
    <submittedName>
        <fullName evidence="5">GntR family transcriptional regulator</fullName>
    </submittedName>
</protein>
<dbReference type="SMART" id="SM00895">
    <property type="entry name" value="FCD"/>
    <property type="match status" value="1"/>
</dbReference>
<gene>
    <name evidence="5" type="ORF">CD117_13295</name>
</gene>
<feature type="domain" description="HTH gntR-type" evidence="4">
    <location>
        <begin position="26"/>
        <end position="93"/>
    </location>
</feature>
<dbReference type="AlphaFoldDB" id="A0AAJ4SF70"/>
<evidence type="ECO:0000256" key="1">
    <source>
        <dbReference type="ARBA" id="ARBA00023015"/>
    </source>
</evidence>
<keyword evidence="3" id="KW-0804">Transcription</keyword>
<name>A0AAJ4SF70_MAMSC</name>
<dbReference type="GO" id="GO:0003700">
    <property type="term" value="F:DNA-binding transcription factor activity"/>
    <property type="evidence" value="ECO:0007669"/>
    <property type="project" value="InterPro"/>
</dbReference>
<keyword evidence="1" id="KW-0805">Transcription regulation</keyword>
<dbReference type="InterPro" id="IPR036390">
    <property type="entry name" value="WH_DNA-bd_sf"/>
</dbReference>
<dbReference type="SMART" id="SM00345">
    <property type="entry name" value="HTH_GNTR"/>
    <property type="match status" value="1"/>
</dbReference>